<dbReference type="Gene3D" id="3.90.45.10">
    <property type="entry name" value="Peptide deformylase"/>
    <property type="match status" value="1"/>
</dbReference>
<dbReference type="InterPro" id="IPR023635">
    <property type="entry name" value="Peptide_deformylase"/>
</dbReference>
<dbReference type="CDD" id="cd00487">
    <property type="entry name" value="Pep_deformylase"/>
    <property type="match status" value="1"/>
</dbReference>
<comment type="similarity">
    <text evidence="1">Belongs to the polypeptide deformylase family.</text>
</comment>
<sequence length="150" mass="16391">MPNGKGSSRGKAFAMIRPIMRNELVLQQPSTAATEADLPIAQDLLDTLAAHRHSCVGMAANMIGEVKRIIAFDNEGAYLAMLNPEIVSRAGAYETEEGCLSLAGTRPTTRYRTIKVSYQDLAMKPRVKTFTGFTAQIIQHEIDHCNGVLI</sequence>
<dbReference type="NCBIfam" id="NF006670">
    <property type="entry name" value="PRK09218.1"/>
    <property type="match status" value="1"/>
</dbReference>
<dbReference type="PANTHER" id="PTHR10458:SF22">
    <property type="entry name" value="PEPTIDE DEFORMYLASE"/>
    <property type="match status" value="1"/>
</dbReference>
<protein>
    <submittedName>
        <fullName evidence="2">Peptide deformylase</fullName>
        <ecNumber evidence="2">3.5.1.88</ecNumber>
    </submittedName>
</protein>
<accession>A0A6N3ECJ0</accession>
<dbReference type="InterPro" id="IPR036821">
    <property type="entry name" value="Peptide_deformylase_sf"/>
</dbReference>
<dbReference type="EC" id="3.5.1.88" evidence="2"/>
<evidence type="ECO:0000256" key="1">
    <source>
        <dbReference type="ARBA" id="ARBA00010759"/>
    </source>
</evidence>
<dbReference type="Pfam" id="PF01327">
    <property type="entry name" value="Pep_deformylase"/>
    <property type="match status" value="1"/>
</dbReference>
<organism evidence="2">
    <name type="scientific">Eggerthella lenta</name>
    <name type="common">Eubacterium lentum</name>
    <dbReference type="NCBI Taxonomy" id="84112"/>
    <lineage>
        <taxon>Bacteria</taxon>
        <taxon>Bacillati</taxon>
        <taxon>Actinomycetota</taxon>
        <taxon>Coriobacteriia</taxon>
        <taxon>Eggerthellales</taxon>
        <taxon>Eggerthellaceae</taxon>
        <taxon>Eggerthella</taxon>
    </lineage>
</organism>
<dbReference type="PRINTS" id="PR01576">
    <property type="entry name" value="PDEFORMYLASE"/>
</dbReference>
<proteinExistence type="inferred from homology"/>
<evidence type="ECO:0000313" key="2">
    <source>
        <dbReference type="EMBL" id="VYU37279.1"/>
    </source>
</evidence>
<dbReference type="PIRSF" id="PIRSF004749">
    <property type="entry name" value="Pep_def"/>
    <property type="match status" value="1"/>
</dbReference>
<dbReference type="GO" id="GO:0042586">
    <property type="term" value="F:peptide deformylase activity"/>
    <property type="evidence" value="ECO:0007669"/>
    <property type="project" value="UniProtKB-EC"/>
</dbReference>
<name>A0A6N3ECJ0_EGGLN</name>
<dbReference type="EMBL" id="CACRTT010000023">
    <property type="protein sequence ID" value="VYU37279.1"/>
    <property type="molecule type" value="Genomic_DNA"/>
</dbReference>
<dbReference type="PANTHER" id="PTHR10458">
    <property type="entry name" value="PEPTIDE DEFORMYLASE"/>
    <property type="match status" value="1"/>
</dbReference>
<reference evidence="2" key="1">
    <citation type="submission" date="2019-11" db="EMBL/GenBank/DDBJ databases">
        <authorList>
            <person name="Feng L."/>
        </authorList>
    </citation>
    <scope>NUCLEOTIDE SEQUENCE</scope>
    <source>
        <strain evidence="2">ElentaLFYP107</strain>
    </source>
</reference>
<gene>
    <name evidence="2" type="primary">def_1</name>
    <name evidence="2" type="ORF">ELLFYP107_00315</name>
</gene>
<dbReference type="AlphaFoldDB" id="A0A6N3ECJ0"/>
<keyword evidence="2" id="KW-0378">Hydrolase</keyword>
<dbReference type="SUPFAM" id="SSF56420">
    <property type="entry name" value="Peptide deformylase"/>
    <property type="match status" value="1"/>
</dbReference>